<evidence type="ECO:0008006" key="4">
    <source>
        <dbReference type="Google" id="ProtNLM"/>
    </source>
</evidence>
<feature type="transmembrane region" description="Helical" evidence="1">
    <location>
        <begin position="6"/>
        <end position="22"/>
    </location>
</feature>
<gene>
    <name evidence="2" type="ORF">GCM10023307_17280</name>
</gene>
<sequence length="83" mass="9460">MHPIAFLPVVGVALYLLLRLLLRKRGKKAKAEVFSHEDELIRLCHGDKEKADRLIGLERKRAPSVSRAEAARRASDSIRRDMN</sequence>
<dbReference type="RefSeq" id="WP_345302917.1">
    <property type="nucleotide sequence ID" value="NZ_BAABJE010000007.1"/>
</dbReference>
<keyword evidence="1" id="KW-0812">Transmembrane</keyword>
<protein>
    <recommendedName>
        <fullName evidence="4">Preprotein translocase subunit YajC</fullName>
    </recommendedName>
</protein>
<name>A0ABP9BA63_9GAMM</name>
<organism evidence="2 3">
    <name type="scientific">Lysobacter hankyongensis</name>
    <dbReference type="NCBI Taxonomy" id="1176535"/>
    <lineage>
        <taxon>Bacteria</taxon>
        <taxon>Pseudomonadati</taxon>
        <taxon>Pseudomonadota</taxon>
        <taxon>Gammaproteobacteria</taxon>
        <taxon>Lysobacterales</taxon>
        <taxon>Lysobacteraceae</taxon>
        <taxon>Lysobacter</taxon>
    </lineage>
</organism>
<accession>A0ABP9BA63</accession>
<evidence type="ECO:0000256" key="1">
    <source>
        <dbReference type="SAM" id="Phobius"/>
    </source>
</evidence>
<comment type="caution">
    <text evidence="2">The sequence shown here is derived from an EMBL/GenBank/DDBJ whole genome shotgun (WGS) entry which is preliminary data.</text>
</comment>
<dbReference type="Proteomes" id="UP001499959">
    <property type="component" value="Unassembled WGS sequence"/>
</dbReference>
<proteinExistence type="predicted"/>
<evidence type="ECO:0000313" key="3">
    <source>
        <dbReference type="Proteomes" id="UP001499959"/>
    </source>
</evidence>
<keyword evidence="1" id="KW-0472">Membrane</keyword>
<keyword evidence="1" id="KW-1133">Transmembrane helix</keyword>
<dbReference type="EMBL" id="BAABJE010000007">
    <property type="protein sequence ID" value="GAA4792425.1"/>
    <property type="molecule type" value="Genomic_DNA"/>
</dbReference>
<keyword evidence="3" id="KW-1185">Reference proteome</keyword>
<reference evidence="3" key="1">
    <citation type="journal article" date="2019" name="Int. J. Syst. Evol. Microbiol.">
        <title>The Global Catalogue of Microorganisms (GCM) 10K type strain sequencing project: providing services to taxonomists for standard genome sequencing and annotation.</title>
        <authorList>
            <consortium name="The Broad Institute Genomics Platform"/>
            <consortium name="The Broad Institute Genome Sequencing Center for Infectious Disease"/>
            <person name="Wu L."/>
            <person name="Ma J."/>
        </authorList>
    </citation>
    <scope>NUCLEOTIDE SEQUENCE [LARGE SCALE GENOMIC DNA]</scope>
    <source>
        <strain evidence="3">JCM 18204</strain>
    </source>
</reference>
<evidence type="ECO:0000313" key="2">
    <source>
        <dbReference type="EMBL" id="GAA4792425.1"/>
    </source>
</evidence>